<evidence type="ECO:0000256" key="1">
    <source>
        <dbReference type="SAM" id="Coils"/>
    </source>
</evidence>
<sequence length="183" mass="21073">MTHLKSALVLNCKLKSNKELATPSSVNPPQTRKSEAVNPLILDLSKKQQKEKYVSDYFVVQIEGTPIEDLWARYSNYMTQGVIEGLKKVKLKAASKDKKIKDLGRAKDKAGEKIKKLEEQIVSLTRDLNNEKEEKKKAYDQVVNDYIYTTLTKLLDFHFSIFVQRQSRWPTLFAPCLQLRPKA</sequence>
<dbReference type="Gramene" id="evm.model.03.923">
    <property type="protein sequence ID" value="cds.evm.model.03.923"/>
    <property type="gene ID" value="evm.TU.03.923"/>
</dbReference>
<keyword evidence="3" id="KW-1185">Reference proteome</keyword>
<reference evidence="2" key="2">
    <citation type="submission" date="2021-03" db="UniProtKB">
        <authorList>
            <consortium name="EnsemblPlants"/>
        </authorList>
    </citation>
    <scope>IDENTIFICATION</scope>
</reference>
<evidence type="ECO:0000313" key="2">
    <source>
        <dbReference type="EnsemblPlants" id="cds.evm.model.03.923"/>
    </source>
</evidence>
<dbReference type="AlphaFoldDB" id="A0A803PB03"/>
<dbReference type="EnsemblPlants" id="evm.model.03.923">
    <property type="protein sequence ID" value="cds.evm.model.03.923"/>
    <property type="gene ID" value="evm.TU.03.923"/>
</dbReference>
<proteinExistence type="predicted"/>
<name>A0A803PB03_CANSA</name>
<feature type="coiled-coil region" evidence="1">
    <location>
        <begin position="100"/>
        <end position="145"/>
    </location>
</feature>
<dbReference type="EMBL" id="UZAU01000269">
    <property type="status" value="NOT_ANNOTATED_CDS"/>
    <property type="molecule type" value="Genomic_DNA"/>
</dbReference>
<evidence type="ECO:0000313" key="3">
    <source>
        <dbReference type="Proteomes" id="UP000596661"/>
    </source>
</evidence>
<protein>
    <submittedName>
        <fullName evidence="2">Uncharacterized protein</fullName>
    </submittedName>
</protein>
<reference evidence="2" key="1">
    <citation type="submission" date="2018-11" db="EMBL/GenBank/DDBJ databases">
        <authorList>
            <person name="Grassa J C."/>
        </authorList>
    </citation>
    <scope>NUCLEOTIDE SEQUENCE [LARGE SCALE GENOMIC DNA]</scope>
</reference>
<keyword evidence="1" id="KW-0175">Coiled coil</keyword>
<dbReference type="Proteomes" id="UP000596661">
    <property type="component" value="Chromosome 3"/>
</dbReference>
<accession>A0A803PB03</accession>
<organism evidence="2 3">
    <name type="scientific">Cannabis sativa</name>
    <name type="common">Hemp</name>
    <name type="synonym">Marijuana</name>
    <dbReference type="NCBI Taxonomy" id="3483"/>
    <lineage>
        <taxon>Eukaryota</taxon>
        <taxon>Viridiplantae</taxon>
        <taxon>Streptophyta</taxon>
        <taxon>Embryophyta</taxon>
        <taxon>Tracheophyta</taxon>
        <taxon>Spermatophyta</taxon>
        <taxon>Magnoliopsida</taxon>
        <taxon>eudicotyledons</taxon>
        <taxon>Gunneridae</taxon>
        <taxon>Pentapetalae</taxon>
        <taxon>rosids</taxon>
        <taxon>fabids</taxon>
        <taxon>Rosales</taxon>
        <taxon>Cannabaceae</taxon>
        <taxon>Cannabis</taxon>
    </lineage>
</organism>